<keyword evidence="15" id="KW-1185">Reference proteome</keyword>
<comment type="function">
    <text evidence="1">Required for nuclear membrane fusion during karyogamy.</text>
</comment>
<evidence type="ECO:0000313" key="14">
    <source>
        <dbReference type="EMBL" id="KAH7359174.1"/>
    </source>
</evidence>
<dbReference type="GO" id="GO:0005789">
    <property type="term" value="C:endoplasmic reticulum membrane"/>
    <property type="evidence" value="ECO:0007669"/>
    <property type="project" value="UniProtKB-SubCell"/>
</dbReference>
<keyword evidence="13" id="KW-0175">Coiled coil</keyword>
<evidence type="ECO:0000256" key="12">
    <source>
        <dbReference type="ARBA" id="ARBA00023242"/>
    </source>
</evidence>
<dbReference type="PANTHER" id="PTHR28012">
    <property type="entry name" value="NUCLEAR FUSION PROTEIN KAR5"/>
    <property type="match status" value="1"/>
</dbReference>
<evidence type="ECO:0000256" key="3">
    <source>
        <dbReference type="ARBA" id="ARBA00004586"/>
    </source>
</evidence>
<evidence type="ECO:0000256" key="6">
    <source>
        <dbReference type="ARBA" id="ARBA00022692"/>
    </source>
</evidence>
<evidence type="ECO:0000256" key="8">
    <source>
        <dbReference type="ARBA" id="ARBA00022824"/>
    </source>
</evidence>
<comment type="similarity">
    <text evidence="4">Belongs to the KAR5 family.</text>
</comment>
<evidence type="ECO:0000256" key="10">
    <source>
        <dbReference type="ARBA" id="ARBA00023136"/>
    </source>
</evidence>
<evidence type="ECO:0000256" key="1">
    <source>
        <dbReference type="ARBA" id="ARBA00003389"/>
    </source>
</evidence>
<evidence type="ECO:0000313" key="15">
    <source>
        <dbReference type="Proteomes" id="UP000813385"/>
    </source>
</evidence>
<dbReference type="EMBL" id="JAGPXD010000004">
    <property type="protein sequence ID" value="KAH7359174.1"/>
    <property type="molecule type" value="Genomic_DNA"/>
</dbReference>
<sequence>MNELQELQSEPLCHRIAARLLVNNCQLLEGKDEATVLTDSGRQVRDFVDAYAASLAICDLQRGNFNIAPACAKFREEALAAVSDSKEARLHVSTREIDSCLTSMGKSDSAWNTWVSYRHKALRFCEAARADNEKAQSVRLYQRLTEILSHLTEGVEQELEQNLKSVETRVREATGSLNDLESHVGQLRDGLDELEDIISKDLQGALRDSADSATHGLQDVRSLQHLINLLMQTVLENNAAVSASHELSVQSMSQKTNQDMMVVMSALAAVAQSTSSLQNEMAQYQAQSTEIAQRQDQLSSGLDRLLSAADNLSGRLEHHADIVDQAQGRSDQLLNTLEEAAVSATTVKGSMIRQSGWTSWWPYVLCPTASLVMGSYGLPPSAFRNLALITLGELAGVAVSFGQKIPFDLFTFQPALPELENATTTFRTWGEPVSMLASNADLRHRSVRA</sequence>
<keyword evidence="12" id="KW-0539">Nucleus</keyword>
<keyword evidence="9" id="KW-1133">Transmembrane helix</keyword>
<keyword evidence="5" id="KW-0415">Karyogamy</keyword>
<dbReference type="GO" id="GO:0031965">
    <property type="term" value="C:nuclear membrane"/>
    <property type="evidence" value="ECO:0007669"/>
    <property type="project" value="UniProtKB-SubCell"/>
</dbReference>
<proteinExistence type="inferred from homology"/>
<accession>A0A8K0TCQ6</accession>
<reference evidence="14" key="1">
    <citation type="journal article" date="2021" name="Nat. Commun.">
        <title>Genetic determinants of endophytism in the Arabidopsis root mycobiome.</title>
        <authorList>
            <person name="Mesny F."/>
            <person name="Miyauchi S."/>
            <person name="Thiergart T."/>
            <person name="Pickel B."/>
            <person name="Atanasova L."/>
            <person name="Karlsson M."/>
            <person name="Huettel B."/>
            <person name="Barry K.W."/>
            <person name="Haridas S."/>
            <person name="Chen C."/>
            <person name="Bauer D."/>
            <person name="Andreopoulos W."/>
            <person name="Pangilinan J."/>
            <person name="LaButti K."/>
            <person name="Riley R."/>
            <person name="Lipzen A."/>
            <person name="Clum A."/>
            <person name="Drula E."/>
            <person name="Henrissat B."/>
            <person name="Kohler A."/>
            <person name="Grigoriev I.V."/>
            <person name="Martin F.M."/>
            <person name="Hacquard S."/>
        </authorList>
    </citation>
    <scope>NUCLEOTIDE SEQUENCE</scope>
    <source>
        <strain evidence="14">MPI-CAGE-AT-0016</strain>
    </source>
</reference>
<keyword evidence="10" id="KW-0472">Membrane</keyword>
<evidence type="ECO:0000256" key="13">
    <source>
        <dbReference type="SAM" id="Coils"/>
    </source>
</evidence>
<keyword evidence="7" id="KW-0732">Signal</keyword>
<keyword evidence="6" id="KW-0812">Transmembrane</keyword>
<evidence type="ECO:0000256" key="4">
    <source>
        <dbReference type="ARBA" id="ARBA00010473"/>
    </source>
</evidence>
<evidence type="ECO:0000256" key="9">
    <source>
        <dbReference type="ARBA" id="ARBA00022989"/>
    </source>
</evidence>
<comment type="caution">
    <text evidence="14">The sequence shown here is derived from an EMBL/GenBank/DDBJ whole genome shotgun (WGS) entry which is preliminary data.</text>
</comment>
<dbReference type="GO" id="GO:0000742">
    <property type="term" value="P:karyogamy involved in conjugation with cellular fusion"/>
    <property type="evidence" value="ECO:0007669"/>
    <property type="project" value="InterPro"/>
</dbReference>
<name>A0A8K0TCQ6_9PEZI</name>
<evidence type="ECO:0000256" key="11">
    <source>
        <dbReference type="ARBA" id="ARBA00023180"/>
    </source>
</evidence>
<dbReference type="OrthoDB" id="5311848at2759"/>
<evidence type="ECO:0000256" key="7">
    <source>
        <dbReference type="ARBA" id="ARBA00022729"/>
    </source>
</evidence>
<keyword evidence="11" id="KW-0325">Glycoprotein</keyword>
<evidence type="ECO:0000256" key="2">
    <source>
        <dbReference type="ARBA" id="ARBA00004126"/>
    </source>
</evidence>
<keyword evidence="8" id="KW-0256">Endoplasmic reticulum</keyword>
<evidence type="ECO:0008006" key="16">
    <source>
        <dbReference type="Google" id="ProtNLM"/>
    </source>
</evidence>
<dbReference type="Proteomes" id="UP000813385">
    <property type="component" value="Unassembled WGS sequence"/>
</dbReference>
<dbReference type="GO" id="GO:0048288">
    <property type="term" value="P:nuclear membrane fusion involved in karyogamy"/>
    <property type="evidence" value="ECO:0007669"/>
    <property type="project" value="InterPro"/>
</dbReference>
<dbReference type="PANTHER" id="PTHR28012:SF1">
    <property type="entry name" value="NUCLEAR FUSION PROTEIN KAR5"/>
    <property type="match status" value="1"/>
</dbReference>
<comment type="subcellular location">
    <subcellularLocation>
        <location evidence="3">Endoplasmic reticulum membrane</location>
    </subcellularLocation>
    <subcellularLocation>
        <location evidence="2">Nucleus membrane</location>
    </subcellularLocation>
</comment>
<dbReference type="InterPro" id="IPR007292">
    <property type="entry name" value="Nuclear_fusion_Kar5"/>
</dbReference>
<protein>
    <recommendedName>
        <fullName evidence="16">Nuclear membrane fusion protein Kar5</fullName>
    </recommendedName>
</protein>
<organism evidence="14 15">
    <name type="scientific">Plectosphaerella cucumerina</name>
    <dbReference type="NCBI Taxonomy" id="40658"/>
    <lineage>
        <taxon>Eukaryota</taxon>
        <taxon>Fungi</taxon>
        <taxon>Dikarya</taxon>
        <taxon>Ascomycota</taxon>
        <taxon>Pezizomycotina</taxon>
        <taxon>Sordariomycetes</taxon>
        <taxon>Hypocreomycetidae</taxon>
        <taxon>Glomerellales</taxon>
        <taxon>Plectosphaerellaceae</taxon>
        <taxon>Plectosphaerella</taxon>
    </lineage>
</organism>
<dbReference type="AlphaFoldDB" id="A0A8K0TCQ6"/>
<feature type="coiled-coil region" evidence="13">
    <location>
        <begin position="156"/>
        <end position="197"/>
    </location>
</feature>
<evidence type="ECO:0000256" key="5">
    <source>
        <dbReference type="ARBA" id="ARBA00022459"/>
    </source>
</evidence>
<gene>
    <name evidence="14" type="ORF">B0T11DRAFT_341331</name>
</gene>